<dbReference type="EnsemblBacteria" id="ABM80371">
    <property type="protein sequence ID" value="ABM80371"/>
    <property type="gene ID" value="Hbut_0509"/>
</dbReference>
<proteinExistence type="predicted"/>
<dbReference type="eggNOG" id="arCOG07460">
    <property type="taxonomic scope" value="Archaea"/>
</dbReference>
<dbReference type="OrthoDB" id="15530at2157"/>
<protein>
    <submittedName>
        <fullName evidence="1">Uncharacterized protein</fullName>
    </submittedName>
</protein>
<name>A2BK60_HYPBU</name>
<dbReference type="HOGENOM" id="CLU_1275255_0_0_2"/>
<organism evidence="1 2">
    <name type="scientific">Hyperthermus butylicus (strain DSM 5456 / JCM 9403 / PLM1-5)</name>
    <dbReference type="NCBI Taxonomy" id="415426"/>
    <lineage>
        <taxon>Archaea</taxon>
        <taxon>Thermoproteota</taxon>
        <taxon>Thermoprotei</taxon>
        <taxon>Desulfurococcales</taxon>
        <taxon>Pyrodictiaceae</taxon>
        <taxon>Hyperthermus</taxon>
    </lineage>
</organism>
<evidence type="ECO:0000313" key="2">
    <source>
        <dbReference type="Proteomes" id="UP000002593"/>
    </source>
</evidence>
<dbReference type="RefSeq" id="WP_011821689.1">
    <property type="nucleotide sequence ID" value="NC_008818.1"/>
</dbReference>
<reference evidence="1 2" key="1">
    <citation type="journal article" date="2007" name="Archaea">
        <title>The genome of Hyperthermus butylicus: a sulfur-reducing, peptide fermenting, neutrophilic Crenarchaeote growing up to 108 degrees C.</title>
        <authorList>
            <person name="Brugger K."/>
            <person name="Chen L."/>
            <person name="Stark M."/>
            <person name="Zibat A."/>
            <person name="Redder P."/>
            <person name="Ruepp A."/>
            <person name="Awayez M."/>
            <person name="She Q."/>
            <person name="Garrett R.A."/>
            <person name="Klenk H.P."/>
        </authorList>
    </citation>
    <scope>NUCLEOTIDE SEQUENCE [LARGE SCALE GENOMIC DNA]</scope>
    <source>
        <strain evidence="2">DSM 5456 / JCM 9403 / PLM1-5</strain>
    </source>
</reference>
<evidence type="ECO:0000313" key="1">
    <source>
        <dbReference type="EMBL" id="ABM80371.1"/>
    </source>
</evidence>
<accession>A2BK60</accession>
<dbReference type="EMBL" id="CP000493">
    <property type="protein sequence ID" value="ABM80371.1"/>
    <property type="molecule type" value="Genomic_DNA"/>
</dbReference>
<dbReference type="Proteomes" id="UP000002593">
    <property type="component" value="Chromosome"/>
</dbReference>
<dbReference type="GeneID" id="4781466"/>
<dbReference type="AlphaFoldDB" id="A2BK60"/>
<sequence>MVSRLARYIFLVKNLRGVFAVSQSDDAEHYVQWLARRFRYRDVGVSRYLASRLEGIIDKWLEGNPFHLLDYPSKAAEEAAARVRDVLVGAGLSVEVADSILLSLYYASPILASRTVYEETKSVGIVVETVYGPKLSQKDAKLHMRIAGYSVLDFLVPITSKAADYIGSTHDIERLSAERLEAIRADTKRYWRISGKGSEPVIAYIDYLKLLDEAGILSELTSSEGLVLLAIPVLFVLDSVEGLGAG</sequence>
<dbReference type="KEGG" id="hbu:Hbut_0509"/>
<keyword evidence="2" id="KW-1185">Reference proteome</keyword>
<gene>
    <name evidence="1" type="ordered locus">Hbut_0509</name>
</gene>